<dbReference type="CDD" id="cd18809">
    <property type="entry name" value="SF1_C_RecD"/>
    <property type="match status" value="1"/>
</dbReference>
<protein>
    <submittedName>
        <fullName evidence="2">AAA family ATPase</fullName>
    </submittedName>
</protein>
<dbReference type="PANTHER" id="PTHR47642">
    <property type="entry name" value="ATP-DEPENDENT DNA HELICASE"/>
    <property type="match status" value="1"/>
</dbReference>
<feature type="domain" description="DNA helicase Pif1-like DEAD-box helicase" evidence="1">
    <location>
        <begin position="4"/>
        <end position="188"/>
    </location>
</feature>
<dbReference type="AlphaFoldDB" id="A0A7G9S1M7"/>
<accession>A0A7G9S1M7</accession>
<organism evidence="2 3">
    <name type="scientific">Erysipelothrix inopinata</name>
    <dbReference type="NCBI Taxonomy" id="225084"/>
    <lineage>
        <taxon>Bacteria</taxon>
        <taxon>Bacillati</taxon>
        <taxon>Bacillota</taxon>
        <taxon>Erysipelotrichia</taxon>
        <taxon>Erysipelotrichales</taxon>
        <taxon>Erysipelotrichaceae</taxon>
        <taxon>Erysipelothrix</taxon>
    </lineage>
</organism>
<proteinExistence type="predicted"/>
<dbReference type="Pfam" id="PF05970">
    <property type="entry name" value="PIF1"/>
    <property type="match status" value="1"/>
</dbReference>
<dbReference type="GO" id="GO:0000723">
    <property type="term" value="P:telomere maintenance"/>
    <property type="evidence" value="ECO:0007669"/>
    <property type="project" value="InterPro"/>
</dbReference>
<dbReference type="Gene3D" id="3.40.50.300">
    <property type="entry name" value="P-loop containing nucleotide triphosphate hydrolases"/>
    <property type="match status" value="2"/>
</dbReference>
<reference evidence="2 3" key="1">
    <citation type="submission" date="2020-08" db="EMBL/GenBank/DDBJ databases">
        <title>Genome sequence of Erysipelothrix inopinata DSM 15511T.</title>
        <authorList>
            <person name="Hyun D.-W."/>
            <person name="Bae J.-W."/>
        </authorList>
    </citation>
    <scope>NUCLEOTIDE SEQUENCE [LARGE SCALE GENOMIC DNA]</scope>
    <source>
        <strain evidence="2 3">DSM 15511</strain>
    </source>
</reference>
<evidence type="ECO:0000313" key="3">
    <source>
        <dbReference type="Proteomes" id="UP000515928"/>
    </source>
</evidence>
<dbReference type="GO" id="GO:0006281">
    <property type="term" value="P:DNA repair"/>
    <property type="evidence" value="ECO:0007669"/>
    <property type="project" value="InterPro"/>
</dbReference>
<dbReference type="PANTHER" id="PTHR47642:SF6">
    <property type="entry name" value="ATP-DEPENDENT DNA HELICASE"/>
    <property type="match status" value="1"/>
</dbReference>
<sequence>MNTLTNSQQIAFNEMMEKNNVFITGEAGTGKSFLINKFVEECEAINRKVLLVAPTGIAALNIGGSTIHSQFNVPHHPLVGSEKMKINNSLKKADVVVIDEISMCRIDLFEFVIKMIFEAEAQSGIRKQIITVGDFFQLSPITTRENKGILKDHYPNFVNGYAFESDIWTTLNFQTVYLKEIMRQDDSEFINKLNSARIGNKECIPYFNNLVGKPDNEGIFLFGTNNDVNKVNQKKLDELPGKSKIYKAEIEGDITEANVLAVKVLELKVGARIMMLVNDIQGFKYKNGSLGVVKKLEKNQILVTIDGDDDVISIDVHEFNNSIYEYVEKENEYGELEGKMETNIIGTFTQFPLKLAYAITVHKSQGQTFDKINLSPDFFNPGQMYVALSRVKSVDGLTLIKSISPSNMKHDPRVSDFYNLEVEMSKREKEVVSSLGLRLLNLDEKDILSNPQIVIEQIKKAKRKLNFEKDAIVE</sequence>
<dbReference type="SUPFAM" id="SSF52540">
    <property type="entry name" value="P-loop containing nucleoside triphosphate hydrolases"/>
    <property type="match status" value="2"/>
</dbReference>
<dbReference type="InterPro" id="IPR027417">
    <property type="entry name" value="P-loop_NTPase"/>
</dbReference>
<evidence type="ECO:0000259" key="1">
    <source>
        <dbReference type="Pfam" id="PF05970"/>
    </source>
</evidence>
<dbReference type="Proteomes" id="UP000515928">
    <property type="component" value="Chromosome"/>
</dbReference>
<evidence type="ECO:0000313" key="2">
    <source>
        <dbReference type="EMBL" id="QNN61752.1"/>
    </source>
</evidence>
<dbReference type="EMBL" id="CP060715">
    <property type="protein sequence ID" value="QNN61752.1"/>
    <property type="molecule type" value="Genomic_DNA"/>
</dbReference>
<dbReference type="InterPro" id="IPR010285">
    <property type="entry name" value="DNA_helicase_pif1-like_DEAD"/>
</dbReference>
<dbReference type="KEGG" id="eio:H9L01_05180"/>
<dbReference type="GO" id="GO:0003678">
    <property type="term" value="F:DNA helicase activity"/>
    <property type="evidence" value="ECO:0007669"/>
    <property type="project" value="InterPro"/>
</dbReference>
<gene>
    <name evidence="2" type="ORF">H9L01_05180</name>
</gene>
<dbReference type="InterPro" id="IPR051055">
    <property type="entry name" value="PIF1_helicase"/>
</dbReference>
<keyword evidence="3" id="KW-1185">Reference proteome</keyword>
<dbReference type="RefSeq" id="WP_187534945.1">
    <property type="nucleotide sequence ID" value="NZ_CBCSHU010000012.1"/>
</dbReference>
<name>A0A7G9S1M7_9FIRM</name>